<keyword evidence="2" id="KW-1185">Reference proteome</keyword>
<organism evidence="1 2">
    <name type="scientific">Hyphomicrobium album</name>
    <dbReference type="NCBI Taxonomy" id="2665159"/>
    <lineage>
        <taxon>Bacteria</taxon>
        <taxon>Pseudomonadati</taxon>
        <taxon>Pseudomonadota</taxon>
        <taxon>Alphaproteobacteria</taxon>
        <taxon>Hyphomicrobiales</taxon>
        <taxon>Hyphomicrobiaceae</taxon>
        <taxon>Hyphomicrobium</taxon>
    </lineage>
</organism>
<evidence type="ECO:0000313" key="1">
    <source>
        <dbReference type="EMBL" id="MTD92858.1"/>
    </source>
</evidence>
<dbReference type="AlphaFoldDB" id="A0A6I3KE87"/>
<keyword evidence="1" id="KW-0378">Hydrolase</keyword>
<name>A0A6I3KE87_9HYPH</name>
<dbReference type="EMBL" id="WMBQ01000001">
    <property type="protein sequence ID" value="MTD92858.1"/>
    <property type="molecule type" value="Genomic_DNA"/>
</dbReference>
<gene>
    <name evidence="1" type="ORF">GIW81_00760</name>
</gene>
<protein>
    <submittedName>
        <fullName evidence="1">Membrane protease subunit</fullName>
    </submittedName>
</protein>
<evidence type="ECO:0000313" key="2">
    <source>
        <dbReference type="Proteomes" id="UP000440694"/>
    </source>
</evidence>
<dbReference type="GO" id="GO:0008233">
    <property type="term" value="F:peptidase activity"/>
    <property type="evidence" value="ECO:0007669"/>
    <property type="project" value="UniProtKB-KW"/>
</dbReference>
<dbReference type="Proteomes" id="UP000440694">
    <property type="component" value="Unassembled WGS sequence"/>
</dbReference>
<comment type="caution">
    <text evidence="1">The sequence shown here is derived from an EMBL/GenBank/DDBJ whole genome shotgun (WGS) entry which is preliminary data.</text>
</comment>
<keyword evidence="1" id="KW-0645">Protease</keyword>
<proteinExistence type="predicted"/>
<sequence>MVSFVIVCLMLFVGSVAGCMRYGPEYSVWQQGMSGQAELARAEQNRQIKTTEARASLESAKLNAQAEVERAKGAAEANRVLADSLGGPDRYLRWRWIMMLETNERAGSHREIIYAPTDGNLPMTEAGRAVAPPAEGRTP</sequence>
<accession>A0A6I3KE87</accession>
<dbReference type="GO" id="GO:0006508">
    <property type="term" value="P:proteolysis"/>
    <property type="evidence" value="ECO:0007669"/>
    <property type="project" value="UniProtKB-KW"/>
</dbReference>
<reference evidence="1 2" key="1">
    <citation type="submission" date="2019-11" db="EMBL/GenBank/DDBJ databases">
        <title>Identification of a novel strain.</title>
        <authorList>
            <person name="Xu Q."/>
            <person name="Wang G."/>
        </authorList>
    </citation>
    <scope>NUCLEOTIDE SEQUENCE [LARGE SCALE GENOMIC DNA]</scope>
    <source>
        <strain evidence="2">xq</strain>
    </source>
</reference>